<dbReference type="GO" id="GO:0004721">
    <property type="term" value="F:phosphoprotein phosphatase activity"/>
    <property type="evidence" value="ECO:0007669"/>
    <property type="project" value="TreeGrafter"/>
</dbReference>
<dbReference type="RefSeq" id="WP_169698308.1">
    <property type="nucleotide sequence ID" value="NZ_LS974202.1"/>
</dbReference>
<dbReference type="SMART" id="SM00387">
    <property type="entry name" value="HATPase_c"/>
    <property type="match status" value="1"/>
</dbReference>
<keyword evidence="7" id="KW-0812">Transmembrane</keyword>
<dbReference type="Pfam" id="PF02518">
    <property type="entry name" value="HATPase_c"/>
    <property type="match status" value="1"/>
</dbReference>
<dbReference type="CDD" id="cd00082">
    <property type="entry name" value="HisKA"/>
    <property type="match status" value="1"/>
</dbReference>
<keyword evidence="3" id="KW-0597">Phosphoprotein</keyword>
<evidence type="ECO:0000256" key="7">
    <source>
        <dbReference type="SAM" id="Phobius"/>
    </source>
</evidence>
<dbReference type="InterPro" id="IPR036097">
    <property type="entry name" value="HisK_dim/P_sf"/>
</dbReference>
<feature type="domain" description="Histidine kinase" evidence="8">
    <location>
        <begin position="200"/>
        <end position="416"/>
    </location>
</feature>
<name>A0A7Z7LEG5_9BACT</name>
<dbReference type="PANTHER" id="PTHR45453:SF1">
    <property type="entry name" value="PHOSPHATE REGULON SENSOR PROTEIN PHOR"/>
    <property type="match status" value="1"/>
</dbReference>
<dbReference type="EC" id="2.7.13.3" evidence="2"/>
<keyword evidence="5 9" id="KW-0418">Kinase</keyword>
<dbReference type="Gene3D" id="3.30.565.10">
    <property type="entry name" value="Histidine kinase-like ATPase, C-terminal domain"/>
    <property type="match status" value="1"/>
</dbReference>
<dbReference type="InterPro" id="IPR050351">
    <property type="entry name" value="BphY/WalK/GraS-like"/>
</dbReference>
<sequence>MFRSLFRERQNRVIALTGIALSLSIVLIAIVTLCLSLEDHRRHLYEREVSMIGRMVSLGVITHGDVPKILSEEGSEDYEAALELLKPFGYTEEPPDSFEFSDGAFRSKVIIITSLSTITLVIFWFSLLILVAKKQSDFLKETSLRLDALMSGRYDSESIYDGEGDAAILSAQLYALTRRLEKTMESVNFERDKMRGFISFISHELKTPLASLKTMNELLIEGREMERERMDEFLERSGEDIERMEWLIGDVLNIARIESGAIRFSFKKADLAELAKDVARRYSEIAKSRGLKISVGAESTAMVFCDERWLSQALDNLVRNAVNYSPDGGTVSIDISRSEAYVCLTVTDEGPGIAAGDAPKIFQSFYRGGPAVGSRKGTGLGLALAKAIIERHDGDIKLKSSNEKGSIFAIELPIREKG</sequence>
<dbReference type="GO" id="GO:0016036">
    <property type="term" value="P:cellular response to phosphate starvation"/>
    <property type="evidence" value="ECO:0007669"/>
    <property type="project" value="TreeGrafter"/>
</dbReference>
<dbReference type="GO" id="GO:0000155">
    <property type="term" value="F:phosphorelay sensor kinase activity"/>
    <property type="evidence" value="ECO:0007669"/>
    <property type="project" value="InterPro"/>
</dbReference>
<evidence type="ECO:0000256" key="6">
    <source>
        <dbReference type="ARBA" id="ARBA00023012"/>
    </source>
</evidence>
<evidence type="ECO:0000256" key="3">
    <source>
        <dbReference type="ARBA" id="ARBA00022553"/>
    </source>
</evidence>
<dbReference type="SUPFAM" id="SSF47384">
    <property type="entry name" value="Homodimeric domain of signal transducing histidine kinase"/>
    <property type="match status" value="1"/>
</dbReference>
<dbReference type="FunFam" id="3.30.565.10:FF:000006">
    <property type="entry name" value="Sensor histidine kinase WalK"/>
    <property type="match status" value="1"/>
</dbReference>
<dbReference type="InterPro" id="IPR036890">
    <property type="entry name" value="HATPase_C_sf"/>
</dbReference>
<dbReference type="InterPro" id="IPR004358">
    <property type="entry name" value="Sig_transdc_His_kin-like_C"/>
</dbReference>
<evidence type="ECO:0000259" key="8">
    <source>
        <dbReference type="PROSITE" id="PS50109"/>
    </source>
</evidence>
<organism evidence="9 10">
    <name type="scientific">Mesotoga infera</name>
    <dbReference type="NCBI Taxonomy" id="1236046"/>
    <lineage>
        <taxon>Bacteria</taxon>
        <taxon>Thermotogati</taxon>
        <taxon>Thermotogota</taxon>
        <taxon>Thermotogae</taxon>
        <taxon>Kosmotogales</taxon>
        <taxon>Kosmotogaceae</taxon>
        <taxon>Mesotoga</taxon>
    </lineage>
</organism>
<evidence type="ECO:0000256" key="2">
    <source>
        <dbReference type="ARBA" id="ARBA00012438"/>
    </source>
</evidence>
<evidence type="ECO:0000313" key="9">
    <source>
        <dbReference type="EMBL" id="SSC11873.1"/>
    </source>
</evidence>
<dbReference type="InterPro" id="IPR003661">
    <property type="entry name" value="HisK_dim/P_dom"/>
</dbReference>
<keyword evidence="7" id="KW-1133">Transmembrane helix</keyword>
<feature type="transmembrane region" description="Helical" evidence="7">
    <location>
        <begin position="109"/>
        <end position="132"/>
    </location>
</feature>
<feature type="transmembrane region" description="Helical" evidence="7">
    <location>
        <begin position="12"/>
        <end position="37"/>
    </location>
</feature>
<dbReference type="GO" id="GO:0005886">
    <property type="term" value="C:plasma membrane"/>
    <property type="evidence" value="ECO:0007669"/>
    <property type="project" value="TreeGrafter"/>
</dbReference>
<keyword evidence="10" id="KW-1185">Reference proteome</keyword>
<dbReference type="KEGG" id="minf:MESINF_0424"/>
<dbReference type="PRINTS" id="PR00344">
    <property type="entry name" value="BCTRLSENSOR"/>
</dbReference>
<dbReference type="SMART" id="SM00388">
    <property type="entry name" value="HisKA"/>
    <property type="match status" value="1"/>
</dbReference>
<dbReference type="PANTHER" id="PTHR45453">
    <property type="entry name" value="PHOSPHATE REGULON SENSOR PROTEIN PHOR"/>
    <property type="match status" value="1"/>
</dbReference>
<dbReference type="Gene3D" id="1.10.287.130">
    <property type="match status" value="1"/>
</dbReference>
<dbReference type="CDD" id="cd00075">
    <property type="entry name" value="HATPase"/>
    <property type="match status" value="1"/>
</dbReference>
<proteinExistence type="predicted"/>
<evidence type="ECO:0000256" key="1">
    <source>
        <dbReference type="ARBA" id="ARBA00000085"/>
    </source>
</evidence>
<dbReference type="Proteomes" id="UP000250796">
    <property type="component" value="Chromosome MESINF"/>
</dbReference>
<keyword evidence="4" id="KW-0808">Transferase</keyword>
<reference evidence="9 10" key="1">
    <citation type="submission" date="2017-01" db="EMBL/GenBank/DDBJ databases">
        <authorList>
            <person name="Erauso G."/>
        </authorList>
    </citation>
    <scope>NUCLEOTIDE SEQUENCE [LARGE SCALE GENOMIC DNA]</scope>
    <source>
        <strain evidence="9">MESINF1</strain>
    </source>
</reference>
<evidence type="ECO:0000256" key="4">
    <source>
        <dbReference type="ARBA" id="ARBA00022679"/>
    </source>
</evidence>
<keyword evidence="7" id="KW-0472">Membrane</keyword>
<dbReference type="Pfam" id="PF00512">
    <property type="entry name" value="HisKA"/>
    <property type="match status" value="1"/>
</dbReference>
<dbReference type="PROSITE" id="PS50109">
    <property type="entry name" value="HIS_KIN"/>
    <property type="match status" value="1"/>
</dbReference>
<protein>
    <recommendedName>
        <fullName evidence="2">histidine kinase</fullName>
        <ecNumber evidence="2">2.7.13.3</ecNumber>
    </recommendedName>
</protein>
<gene>
    <name evidence="9" type="ORF">MESINF_0424</name>
</gene>
<dbReference type="InterPro" id="IPR003594">
    <property type="entry name" value="HATPase_dom"/>
</dbReference>
<dbReference type="EMBL" id="LS974202">
    <property type="protein sequence ID" value="SSC11873.1"/>
    <property type="molecule type" value="Genomic_DNA"/>
</dbReference>
<evidence type="ECO:0000313" key="10">
    <source>
        <dbReference type="Proteomes" id="UP000250796"/>
    </source>
</evidence>
<dbReference type="AlphaFoldDB" id="A0A7Z7LEG5"/>
<dbReference type="SUPFAM" id="SSF55874">
    <property type="entry name" value="ATPase domain of HSP90 chaperone/DNA topoisomerase II/histidine kinase"/>
    <property type="match status" value="1"/>
</dbReference>
<keyword evidence="6" id="KW-0902">Two-component regulatory system</keyword>
<evidence type="ECO:0000256" key="5">
    <source>
        <dbReference type="ARBA" id="ARBA00022777"/>
    </source>
</evidence>
<accession>A0A7Z7LEG5</accession>
<dbReference type="InterPro" id="IPR005467">
    <property type="entry name" value="His_kinase_dom"/>
</dbReference>
<comment type="catalytic activity">
    <reaction evidence="1">
        <text>ATP + protein L-histidine = ADP + protein N-phospho-L-histidine.</text>
        <dbReference type="EC" id="2.7.13.3"/>
    </reaction>
</comment>